<keyword evidence="2" id="KW-1185">Reference proteome</keyword>
<dbReference type="EMBL" id="BMAV01008221">
    <property type="protein sequence ID" value="GFY51617.1"/>
    <property type="molecule type" value="Genomic_DNA"/>
</dbReference>
<proteinExistence type="predicted"/>
<accession>A0A8X7C2Q4</accession>
<evidence type="ECO:0000313" key="2">
    <source>
        <dbReference type="Proteomes" id="UP000886998"/>
    </source>
</evidence>
<reference evidence="1" key="1">
    <citation type="submission" date="2020-08" db="EMBL/GenBank/DDBJ databases">
        <title>Multicomponent nature underlies the extraordinary mechanical properties of spider dragline silk.</title>
        <authorList>
            <person name="Kono N."/>
            <person name="Nakamura H."/>
            <person name="Mori M."/>
            <person name="Yoshida Y."/>
            <person name="Ohtoshi R."/>
            <person name="Malay A.D."/>
            <person name="Moran D.A.P."/>
            <person name="Tomita M."/>
            <person name="Numata K."/>
            <person name="Arakawa K."/>
        </authorList>
    </citation>
    <scope>NUCLEOTIDE SEQUENCE</scope>
</reference>
<dbReference type="AlphaFoldDB" id="A0A8X7C2Q4"/>
<comment type="caution">
    <text evidence="1">The sequence shown here is derived from an EMBL/GenBank/DDBJ whole genome shotgun (WGS) entry which is preliminary data.</text>
</comment>
<sequence>MKANNLRFNSDVVANELQKPATRLQPQLIDNVSKFVNGILVLRDLALTTTYIKLTRIYLRFYLFFLNLQCNTIMRMGSYFKCSSHRLFVDEVYVKRRAKSDVTLGVF</sequence>
<name>A0A8X7C2Q4_9ARAC</name>
<organism evidence="1 2">
    <name type="scientific">Trichonephila inaurata madagascariensis</name>
    <dbReference type="NCBI Taxonomy" id="2747483"/>
    <lineage>
        <taxon>Eukaryota</taxon>
        <taxon>Metazoa</taxon>
        <taxon>Ecdysozoa</taxon>
        <taxon>Arthropoda</taxon>
        <taxon>Chelicerata</taxon>
        <taxon>Arachnida</taxon>
        <taxon>Araneae</taxon>
        <taxon>Araneomorphae</taxon>
        <taxon>Entelegynae</taxon>
        <taxon>Araneoidea</taxon>
        <taxon>Nephilidae</taxon>
        <taxon>Trichonephila</taxon>
        <taxon>Trichonephila inaurata</taxon>
    </lineage>
</organism>
<protein>
    <submittedName>
        <fullName evidence="1">Uncharacterized protein</fullName>
    </submittedName>
</protein>
<evidence type="ECO:0000313" key="1">
    <source>
        <dbReference type="EMBL" id="GFY51617.1"/>
    </source>
</evidence>
<gene>
    <name evidence="1" type="ORF">TNIN_472411</name>
</gene>
<dbReference type="Proteomes" id="UP000886998">
    <property type="component" value="Unassembled WGS sequence"/>
</dbReference>